<proteinExistence type="predicted"/>
<dbReference type="EMBL" id="AE016822">
    <property type="protein sequence ID" value="AAT89206.1"/>
    <property type="molecule type" value="Genomic_DNA"/>
</dbReference>
<name>Q6AEJ0_LEIXX</name>
<reference evidence="1 2" key="1">
    <citation type="journal article" date="2004" name="Mol. Plant Microbe Interact.">
        <title>The genome sequence of the Gram-positive sugarcane pathogen Leifsonia xyli subsp. xyli.</title>
        <authorList>
            <person name="Monteiro-Vitorello C.B."/>
            <person name="Camargo L.E.A."/>
            <person name="Van Sluys M.A."/>
            <person name="Kitajima J.P."/>
            <person name="Truffi D."/>
            <person name="do Amaral A.M."/>
            <person name="Harakava R."/>
            <person name="de Oliveira J.C.F."/>
            <person name="Wood D."/>
            <person name="de Oliveira M.C."/>
            <person name="Miyaki C.Y."/>
            <person name="Takita M.A."/>
            <person name="da Silva A.C.R."/>
            <person name="Furlan L.R."/>
            <person name="Carraro D.M."/>
            <person name="Camarotte G."/>
            <person name="Almeida N.F. Jr."/>
            <person name="Carrer H."/>
            <person name="Coutinho L.L."/>
            <person name="El-Dorry H.A."/>
            <person name="Ferro M.I.T."/>
            <person name="Gagliardi P.R."/>
            <person name="Giglioti E."/>
            <person name="Goldman M.H.S."/>
            <person name="Goldman G.H."/>
            <person name="Kimura E.T."/>
            <person name="Ferro E.S."/>
            <person name="Kuramae E.E."/>
            <person name="Lemos E.G.M."/>
            <person name="Lemos M.V.F."/>
            <person name="Mauro S.M.Z."/>
            <person name="Machado M.A."/>
            <person name="Marino C.L."/>
            <person name="Menck C.F."/>
            <person name="Nunes L.R."/>
            <person name="Oliveira R.C."/>
            <person name="Pereira G.G."/>
            <person name="Siqueira W."/>
            <person name="de Souza A.A."/>
            <person name="Tsai S.M."/>
            <person name="Zanca A.S."/>
            <person name="Simpson A.J.G."/>
            <person name="Brumbley S.M."/>
            <person name="Setubal J.C."/>
        </authorList>
    </citation>
    <scope>NUCLEOTIDE SEQUENCE [LARGE SCALE GENOMIC DNA]</scope>
    <source>
        <strain evidence="1 2">CTCB07</strain>
    </source>
</reference>
<dbReference type="SUPFAM" id="SSF101898">
    <property type="entry name" value="NHL repeat"/>
    <property type="match status" value="1"/>
</dbReference>
<sequence>MSLDGKDLTPTTISYRGGAGSVAVNSESDVYVADGNRITRWKLDGSSETIQTGRYIYNVAVPF</sequence>
<organism evidence="1 2">
    <name type="scientific">Leifsonia xyli subsp. xyli (strain CTCB07)</name>
    <dbReference type="NCBI Taxonomy" id="281090"/>
    <lineage>
        <taxon>Bacteria</taxon>
        <taxon>Bacillati</taxon>
        <taxon>Actinomycetota</taxon>
        <taxon>Actinomycetes</taxon>
        <taxon>Micrococcales</taxon>
        <taxon>Microbacteriaceae</taxon>
        <taxon>Leifsonia</taxon>
    </lineage>
</organism>
<evidence type="ECO:0000313" key="2">
    <source>
        <dbReference type="Proteomes" id="UP000001306"/>
    </source>
</evidence>
<protein>
    <submittedName>
        <fullName evidence="1">Uncharacterized protein</fullName>
    </submittedName>
</protein>
<dbReference type="AlphaFoldDB" id="Q6AEJ0"/>
<keyword evidence="2" id="KW-1185">Reference proteome</keyword>
<dbReference type="KEGG" id="lxx:Lxx13840"/>
<dbReference type="Proteomes" id="UP000001306">
    <property type="component" value="Chromosome"/>
</dbReference>
<dbReference type="HOGENOM" id="CLU_2880388_0_0_11"/>
<accession>Q6AEJ0</accession>
<evidence type="ECO:0000313" key="1">
    <source>
        <dbReference type="EMBL" id="AAT89206.1"/>
    </source>
</evidence>
<gene>
    <name evidence="1" type="ordered locus">Lxx13840</name>
</gene>